<keyword evidence="7" id="KW-1185">Reference proteome</keyword>
<dbReference type="AlphaFoldDB" id="A0A835HWY2"/>
<name>A0A835HWY2_9MAGN</name>
<evidence type="ECO:0000313" key="7">
    <source>
        <dbReference type="Proteomes" id="UP000631114"/>
    </source>
</evidence>
<keyword evidence="2" id="KW-0732">Signal</keyword>
<evidence type="ECO:0000256" key="4">
    <source>
        <dbReference type="SAM" id="MobiDB-lite"/>
    </source>
</evidence>
<dbReference type="PANTHER" id="PTHR31673:SF30">
    <property type="entry name" value="COBRA-LIKE PROTEIN 6"/>
    <property type="match status" value="1"/>
</dbReference>
<comment type="similarity">
    <text evidence="1">Belongs to the COBRA family.</text>
</comment>
<dbReference type="InterPro" id="IPR056900">
    <property type="entry name" value="COB_C"/>
</dbReference>
<dbReference type="EMBL" id="JADFTS010000004">
    <property type="protein sequence ID" value="KAF9608480.1"/>
    <property type="molecule type" value="Genomic_DNA"/>
</dbReference>
<dbReference type="InterPro" id="IPR006918">
    <property type="entry name" value="COBRA_pln"/>
</dbReference>
<dbReference type="PANTHER" id="PTHR31673">
    <property type="entry name" value="PROTEIN COBRA"/>
    <property type="match status" value="1"/>
</dbReference>
<evidence type="ECO:0000313" key="6">
    <source>
        <dbReference type="EMBL" id="KAF9608480.1"/>
    </source>
</evidence>
<dbReference type="Proteomes" id="UP000631114">
    <property type="component" value="Unassembled WGS sequence"/>
</dbReference>
<accession>A0A835HWY2</accession>
<feature type="region of interest" description="Disordered" evidence="4">
    <location>
        <begin position="378"/>
        <end position="432"/>
    </location>
</feature>
<dbReference type="PIRSF" id="PIRSF038122">
    <property type="entry name" value="COBRA"/>
    <property type="match status" value="1"/>
</dbReference>
<comment type="caution">
    <text evidence="6">The sequence shown here is derived from an EMBL/GenBank/DDBJ whole genome shotgun (WGS) entry which is preliminary data.</text>
</comment>
<dbReference type="GO" id="GO:0005886">
    <property type="term" value="C:plasma membrane"/>
    <property type="evidence" value="ECO:0007669"/>
    <property type="project" value="TreeGrafter"/>
</dbReference>
<dbReference type="Pfam" id="PF25079">
    <property type="entry name" value="COB_C"/>
    <property type="match status" value="1"/>
</dbReference>
<feature type="non-terminal residue" evidence="6">
    <location>
        <position position="432"/>
    </location>
</feature>
<dbReference type="OrthoDB" id="1884438at2759"/>
<feature type="compositionally biased region" description="Basic residues" evidence="4">
    <location>
        <begin position="423"/>
        <end position="432"/>
    </location>
</feature>
<evidence type="ECO:0000256" key="1">
    <source>
        <dbReference type="ARBA" id="ARBA00005507"/>
    </source>
</evidence>
<keyword evidence="3" id="KW-0325">Glycoprotein</keyword>
<gene>
    <name evidence="6" type="ORF">IFM89_009846</name>
</gene>
<reference evidence="6 7" key="1">
    <citation type="submission" date="2020-10" db="EMBL/GenBank/DDBJ databases">
        <title>The Coptis chinensis genome and diversification of protoberbering-type alkaloids.</title>
        <authorList>
            <person name="Wang B."/>
            <person name="Shu S."/>
            <person name="Song C."/>
            <person name="Liu Y."/>
        </authorList>
    </citation>
    <scope>NUCLEOTIDE SEQUENCE [LARGE SCALE GENOMIC DNA]</scope>
    <source>
        <strain evidence="6">HL-2020</strain>
        <tissue evidence="6">Leaf</tissue>
    </source>
</reference>
<evidence type="ECO:0000256" key="2">
    <source>
        <dbReference type="ARBA" id="ARBA00022729"/>
    </source>
</evidence>
<evidence type="ECO:0000259" key="5">
    <source>
        <dbReference type="Pfam" id="PF25079"/>
    </source>
</evidence>
<dbReference type="GO" id="GO:0052324">
    <property type="term" value="P:plant-type cell wall cellulose biosynthetic process"/>
    <property type="evidence" value="ECO:0007669"/>
    <property type="project" value="TreeGrafter"/>
</dbReference>
<feature type="domain" description="COBRA C-terminal" evidence="5">
    <location>
        <begin position="224"/>
        <end position="380"/>
    </location>
</feature>
<evidence type="ECO:0000256" key="3">
    <source>
        <dbReference type="ARBA" id="ARBA00023180"/>
    </source>
</evidence>
<protein>
    <recommendedName>
        <fullName evidence="5">COBRA C-terminal domain-containing protein</fullName>
    </recommendedName>
</protein>
<dbReference type="GO" id="GO:0010215">
    <property type="term" value="P:cellulose microfibril organization"/>
    <property type="evidence" value="ECO:0007669"/>
    <property type="project" value="InterPro"/>
</dbReference>
<sequence>GYDPLDPYGNVTIKWDVVSWPADASYDKYRKPTLNIFGHFVYLGPTTLGPTNLGPTTLGPTNLEAVEQGNCFNYGGTSSPPHCCKKNPQVVDLLPGAPYNMQTANCCKGGVLSSMNQDPTKYGSMFQMHIGNAPSINITELKVAKDLSSLNKLIPGNFSLGLPGYTCAEPRFVQPSKFYVDNGRRAAEAFMSTVQLWMPRRTWNQMHQVLTITLEKIQIDMAWPGESQSVLQLPHHENQVVPPAVMCTRHMCPIRVHWHVKVSYRDYWRVKMTINNFNYVKNYSQWSLVVQHPNLESVVQVFSFNYKPLDQYGYANDSGMFWGIQYYNDMLLHSGPSGNVQSEMLLRKDPGIFTFREGWAFPRKIVFNGVECVMPQPDDYPRLPNNSPLNPEHIDDDDNSQDGDEPWQFQKGKDVDLTPLPPRARKIPARYK</sequence>
<dbReference type="Pfam" id="PF04833">
    <property type="entry name" value="COBRA"/>
    <property type="match status" value="1"/>
</dbReference>
<organism evidence="6 7">
    <name type="scientific">Coptis chinensis</name>
    <dbReference type="NCBI Taxonomy" id="261450"/>
    <lineage>
        <taxon>Eukaryota</taxon>
        <taxon>Viridiplantae</taxon>
        <taxon>Streptophyta</taxon>
        <taxon>Embryophyta</taxon>
        <taxon>Tracheophyta</taxon>
        <taxon>Spermatophyta</taxon>
        <taxon>Magnoliopsida</taxon>
        <taxon>Ranunculales</taxon>
        <taxon>Ranunculaceae</taxon>
        <taxon>Coptidoideae</taxon>
        <taxon>Coptis</taxon>
    </lineage>
</organism>
<feature type="compositionally biased region" description="Acidic residues" evidence="4">
    <location>
        <begin position="394"/>
        <end position="405"/>
    </location>
</feature>
<proteinExistence type="inferred from homology"/>